<dbReference type="AlphaFoldDB" id="A0A9P0C6Z9"/>
<evidence type="ECO:0000313" key="1">
    <source>
        <dbReference type="EMBL" id="CAH0754206.1"/>
    </source>
</evidence>
<reference evidence="1" key="1">
    <citation type="submission" date="2021-12" db="EMBL/GenBank/DDBJ databases">
        <authorList>
            <person name="King R."/>
        </authorList>
    </citation>
    <scope>NUCLEOTIDE SEQUENCE</scope>
</reference>
<organism evidence="1 2">
    <name type="scientific">Bemisia tabaci</name>
    <name type="common">Sweetpotato whitefly</name>
    <name type="synonym">Aleurodes tabaci</name>
    <dbReference type="NCBI Taxonomy" id="7038"/>
    <lineage>
        <taxon>Eukaryota</taxon>
        <taxon>Metazoa</taxon>
        <taxon>Ecdysozoa</taxon>
        <taxon>Arthropoda</taxon>
        <taxon>Hexapoda</taxon>
        <taxon>Insecta</taxon>
        <taxon>Pterygota</taxon>
        <taxon>Neoptera</taxon>
        <taxon>Paraneoptera</taxon>
        <taxon>Hemiptera</taxon>
        <taxon>Sternorrhyncha</taxon>
        <taxon>Aleyrodoidea</taxon>
        <taxon>Aleyrodidae</taxon>
        <taxon>Aleyrodinae</taxon>
        <taxon>Bemisia</taxon>
    </lineage>
</organism>
<evidence type="ECO:0000313" key="2">
    <source>
        <dbReference type="Proteomes" id="UP001152759"/>
    </source>
</evidence>
<gene>
    <name evidence="1" type="ORF">BEMITA_LOCUS1448</name>
</gene>
<dbReference type="SUPFAM" id="SSF49777">
    <property type="entry name" value="PEBP-like"/>
    <property type="match status" value="1"/>
</dbReference>
<sequence length="76" mass="9135">MMFSGFHRIVFFVFEQPNGIMKFSETNYNNAKDSDCRFHFSVENFVRKYNLSDPHAVNFFITRWKLIPTTRAHLIQ</sequence>
<proteinExistence type="predicted"/>
<keyword evidence="2" id="KW-1185">Reference proteome</keyword>
<protein>
    <submittedName>
        <fullName evidence="1">Uncharacterized protein</fullName>
    </submittedName>
</protein>
<name>A0A9P0C6Z9_BEMTA</name>
<dbReference type="EMBL" id="OU963862">
    <property type="protein sequence ID" value="CAH0754206.1"/>
    <property type="molecule type" value="Genomic_DNA"/>
</dbReference>
<dbReference type="Gene3D" id="3.90.280.10">
    <property type="entry name" value="PEBP-like"/>
    <property type="match status" value="1"/>
</dbReference>
<accession>A0A9P0C6Z9</accession>
<dbReference type="InterPro" id="IPR036610">
    <property type="entry name" value="PEBP-like_sf"/>
</dbReference>
<dbReference type="Proteomes" id="UP001152759">
    <property type="component" value="Chromosome 1"/>
</dbReference>